<evidence type="ECO:0000313" key="5">
    <source>
        <dbReference type="WBParaSite" id="MBELARI_LOCUS4160"/>
    </source>
</evidence>
<dbReference type="Proteomes" id="UP000887575">
    <property type="component" value="Unassembled WGS sequence"/>
</dbReference>
<accession>A0AAF3FE37</accession>
<evidence type="ECO:0000256" key="2">
    <source>
        <dbReference type="SAM" id="SignalP"/>
    </source>
</evidence>
<proteinExistence type="predicted"/>
<feature type="chain" id="PRO_5042285815" evidence="2">
    <location>
        <begin position="17"/>
        <end position="124"/>
    </location>
</feature>
<feature type="signal peptide" evidence="2">
    <location>
        <begin position="1"/>
        <end position="16"/>
    </location>
</feature>
<dbReference type="PROSITE" id="PS51670">
    <property type="entry name" value="SHKT"/>
    <property type="match status" value="1"/>
</dbReference>
<evidence type="ECO:0000313" key="4">
    <source>
        <dbReference type="Proteomes" id="UP000887575"/>
    </source>
</evidence>
<keyword evidence="2" id="KW-0732">Signal</keyword>
<organism evidence="4 5">
    <name type="scientific">Mesorhabditis belari</name>
    <dbReference type="NCBI Taxonomy" id="2138241"/>
    <lineage>
        <taxon>Eukaryota</taxon>
        <taxon>Metazoa</taxon>
        <taxon>Ecdysozoa</taxon>
        <taxon>Nematoda</taxon>
        <taxon>Chromadorea</taxon>
        <taxon>Rhabditida</taxon>
        <taxon>Rhabditina</taxon>
        <taxon>Rhabditomorpha</taxon>
        <taxon>Rhabditoidea</taxon>
        <taxon>Rhabditidae</taxon>
        <taxon>Mesorhabditinae</taxon>
        <taxon>Mesorhabditis</taxon>
    </lineage>
</organism>
<dbReference type="InterPro" id="IPR003582">
    <property type="entry name" value="ShKT_dom"/>
</dbReference>
<sequence length="124" mass="13335">MFSFILLAFVLQAVYSCSMKPSNFGAVVGPCGPPNQSRCPYGTTCFCQGCAKDPPGSEVPANTPCVDQDPYCPNYAKNGYCNEDTPLGDCASSPTCPYLTANQKKWRCARTCGMCFVAPVTVKY</sequence>
<feature type="domain" description="ShKT" evidence="3">
    <location>
        <begin position="65"/>
        <end position="115"/>
    </location>
</feature>
<comment type="caution">
    <text evidence="1">Lacks conserved residue(s) required for the propagation of feature annotation.</text>
</comment>
<evidence type="ECO:0000256" key="1">
    <source>
        <dbReference type="PROSITE-ProRule" id="PRU01005"/>
    </source>
</evidence>
<dbReference type="AlphaFoldDB" id="A0AAF3FE37"/>
<name>A0AAF3FE37_9BILA</name>
<protein>
    <submittedName>
        <fullName evidence="5">ShKT domain-containing protein</fullName>
    </submittedName>
</protein>
<dbReference type="WBParaSite" id="MBELARI_LOCUS4160">
    <property type="protein sequence ID" value="MBELARI_LOCUS4160"/>
    <property type="gene ID" value="MBELARI_LOCUS4160"/>
</dbReference>
<keyword evidence="4" id="KW-1185">Reference proteome</keyword>
<reference evidence="5" key="1">
    <citation type="submission" date="2024-02" db="UniProtKB">
        <authorList>
            <consortium name="WormBaseParasite"/>
        </authorList>
    </citation>
    <scope>IDENTIFICATION</scope>
</reference>
<evidence type="ECO:0000259" key="3">
    <source>
        <dbReference type="PROSITE" id="PS51670"/>
    </source>
</evidence>